<comment type="caution">
    <text evidence="1">The sequence shown here is derived from an EMBL/GenBank/DDBJ whole genome shotgun (WGS) entry which is preliminary data.</text>
</comment>
<protein>
    <recommendedName>
        <fullName evidence="3">IrrE N-terminal-like domain-containing protein</fullName>
    </recommendedName>
</protein>
<proteinExistence type="predicted"/>
<dbReference type="RefSeq" id="WP_256539461.1">
    <property type="nucleotide sequence ID" value="NZ_JANHOH010000002.1"/>
</dbReference>
<evidence type="ECO:0008006" key="3">
    <source>
        <dbReference type="Google" id="ProtNLM"/>
    </source>
</evidence>
<evidence type="ECO:0000313" key="2">
    <source>
        <dbReference type="Proteomes" id="UP001204376"/>
    </source>
</evidence>
<organism evidence="1 2">
    <name type="scientific">Mucilaginibacter aquariorum</name>
    <dbReference type="NCBI Taxonomy" id="2967225"/>
    <lineage>
        <taxon>Bacteria</taxon>
        <taxon>Pseudomonadati</taxon>
        <taxon>Bacteroidota</taxon>
        <taxon>Sphingobacteriia</taxon>
        <taxon>Sphingobacteriales</taxon>
        <taxon>Sphingobacteriaceae</taxon>
        <taxon>Mucilaginibacter</taxon>
    </lineage>
</organism>
<keyword evidence="2" id="KW-1185">Reference proteome</keyword>
<dbReference type="Proteomes" id="UP001204376">
    <property type="component" value="Unassembled WGS sequence"/>
</dbReference>
<evidence type="ECO:0000313" key="1">
    <source>
        <dbReference type="EMBL" id="MCQ6959277.1"/>
    </source>
</evidence>
<reference evidence="1 2" key="1">
    <citation type="submission" date="2022-07" db="EMBL/GenBank/DDBJ databases">
        <title>Mucilaginibacter sp. JC4.</title>
        <authorList>
            <person name="Le V."/>
            <person name="Ko S.-R."/>
            <person name="Ahn C.-Y."/>
            <person name="Oh H.-M."/>
        </authorList>
    </citation>
    <scope>NUCLEOTIDE SEQUENCE [LARGE SCALE GENOMIC DNA]</scope>
    <source>
        <strain evidence="1 2">JC4</strain>
    </source>
</reference>
<name>A0ABT1T3Z5_9SPHI</name>
<dbReference type="EMBL" id="JANHOH010000002">
    <property type="protein sequence ID" value="MCQ6959277.1"/>
    <property type="molecule type" value="Genomic_DNA"/>
</dbReference>
<accession>A0ABT1T3Z5</accession>
<sequence>MAVTSAAIPDFTSEYTRLVPEILEQAQSLYGKKVKKWEFNEICYEPDGPYLSYPESNTTGHPIEYKVNITLHSGAKTSYDEGIFQLSHEVIHLLSPNGDNETNNLEEGLAVYFSKVYTEEKTKNLKIFHTPTPYTGYLYAYNMVAELLKHDKNAVLKVRTIKKKFDKPKKKHFKKAGVVADKSLIAGLLETFERIRPVEDKPDPVS</sequence>
<gene>
    <name evidence="1" type="ORF">NPE20_14975</name>
</gene>